<protein>
    <recommendedName>
        <fullName evidence="4">Ferredoxin</fullName>
    </recommendedName>
</protein>
<evidence type="ECO:0000313" key="3">
    <source>
        <dbReference type="Proteomes" id="UP000320876"/>
    </source>
</evidence>
<comment type="caution">
    <text evidence="2">The sequence shown here is derived from an EMBL/GenBank/DDBJ whole genome shotgun (WGS) entry which is preliminary data.</text>
</comment>
<sequence>MSAGPETSADERQEFLSGGLRPHHCASCGTCVLVKKNSMQHTSIQWTTDPAASCPVFAERAAEGANTALLDTCAKLSDSIARAAWDGRLEVGGD</sequence>
<organism evidence="2 3">
    <name type="scientific">Amycolatopsis cihanbeyliensis</name>
    <dbReference type="NCBI Taxonomy" id="1128664"/>
    <lineage>
        <taxon>Bacteria</taxon>
        <taxon>Bacillati</taxon>
        <taxon>Actinomycetota</taxon>
        <taxon>Actinomycetes</taxon>
        <taxon>Pseudonocardiales</taxon>
        <taxon>Pseudonocardiaceae</taxon>
        <taxon>Amycolatopsis</taxon>
    </lineage>
</organism>
<name>A0A542DDM3_AMYCI</name>
<evidence type="ECO:0000313" key="2">
    <source>
        <dbReference type="EMBL" id="TQJ01162.1"/>
    </source>
</evidence>
<dbReference type="RefSeq" id="WP_141996003.1">
    <property type="nucleotide sequence ID" value="NZ_VFML01000001.1"/>
</dbReference>
<keyword evidence="3" id="KW-1185">Reference proteome</keyword>
<feature type="region of interest" description="Disordered" evidence="1">
    <location>
        <begin position="1"/>
        <end position="24"/>
    </location>
</feature>
<evidence type="ECO:0000256" key="1">
    <source>
        <dbReference type="SAM" id="MobiDB-lite"/>
    </source>
</evidence>
<proteinExistence type="predicted"/>
<dbReference type="Proteomes" id="UP000320876">
    <property type="component" value="Unassembled WGS sequence"/>
</dbReference>
<reference evidence="2 3" key="1">
    <citation type="submission" date="2019-06" db="EMBL/GenBank/DDBJ databases">
        <title>Sequencing the genomes of 1000 actinobacteria strains.</title>
        <authorList>
            <person name="Klenk H.-P."/>
        </authorList>
    </citation>
    <scope>NUCLEOTIDE SEQUENCE [LARGE SCALE GENOMIC DNA]</scope>
    <source>
        <strain evidence="2 3">DSM 45679</strain>
    </source>
</reference>
<accession>A0A542DDM3</accession>
<gene>
    <name evidence="2" type="ORF">FB471_0827</name>
</gene>
<dbReference type="AlphaFoldDB" id="A0A542DDM3"/>
<dbReference type="OrthoDB" id="4554341at2"/>
<evidence type="ECO:0008006" key="4">
    <source>
        <dbReference type="Google" id="ProtNLM"/>
    </source>
</evidence>
<dbReference type="EMBL" id="VFML01000001">
    <property type="protein sequence ID" value="TQJ01162.1"/>
    <property type="molecule type" value="Genomic_DNA"/>
</dbReference>